<feature type="domain" description="RING-type" evidence="6">
    <location>
        <begin position="171"/>
        <end position="213"/>
    </location>
</feature>
<dbReference type="Proteomes" id="UP001180020">
    <property type="component" value="Unassembled WGS sequence"/>
</dbReference>
<dbReference type="EMBL" id="JAUJYO010000011">
    <property type="protein sequence ID" value="KAK1303877.1"/>
    <property type="molecule type" value="Genomic_DNA"/>
</dbReference>
<dbReference type="AlphaFoldDB" id="A0AAV9DV26"/>
<proteinExistence type="predicted"/>
<protein>
    <recommendedName>
        <fullName evidence="6">RING-type domain-containing protein</fullName>
    </recommendedName>
</protein>
<evidence type="ECO:0000256" key="1">
    <source>
        <dbReference type="ARBA" id="ARBA00022723"/>
    </source>
</evidence>
<accession>A0AAV9DV26</accession>
<feature type="compositionally biased region" description="Pro residues" evidence="5">
    <location>
        <begin position="63"/>
        <end position="77"/>
    </location>
</feature>
<evidence type="ECO:0000313" key="8">
    <source>
        <dbReference type="Proteomes" id="UP001180020"/>
    </source>
</evidence>
<dbReference type="SMART" id="SM00184">
    <property type="entry name" value="RING"/>
    <property type="match status" value="1"/>
</dbReference>
<dbReference type="PANTHER" id="PTHR15710:SF184">
    <property type="entry name" value="RING_U-BOX SUPERFAMILY PROTEIN"/>
    <property type="match status" value="1"/>
</dbReference>
<dbReference type="PANTHER" id="PTHR15710">
    <property type="entry name" value="E3 UBIQUITIN-PROTEIN LIGASE PRAJA"/>
    <property type="match status" value="1"/>
</dbReference>
<evidence type="ECO:0000256" key="2">
    <source>
        <dbReference type="ARBA" id="ARBA00022771"/>
    </source>
</evidence>
<dbReference type="GO" id="GO:0005737">
    <property type="term" value="C:cytoplasm"/>
    <property type="evidence" value="ECO:0007669"/>
    <property type="project" value="TreeGrafter"/>
</dbReference>
<dbReference type="PROSITE" id="PS50089">
    <property type="entry name" value="ZF_RING_2"/>
    <property type="match status" value="1"/>
</dbReference>
<dbReference type="InterPro" id="IPR013083">
    <property type="entry name" value="Znf_RING/FYVE/PHD"/>
</dbReference>
<gene>
    <name evidence="7" type="ORF">QJS10_CPB11g01982</name>
</gene>
<dbReference type="Gene3D" id="3.30.40.10">
    <property type="entry name" value="Zinc/RING finger domain, C3HC4 (zinc finger)"/>
    <property type="match status" value="2"/>
</dbReference>
<name>A0AAV9DV26_ACOCL</name>
<keyword evidence="2 4" id="KW-0863">Zinc-finger</keyword>
<comment type="caution">
    <text evidence="7">The sequence shown here is derived from an EMBL/GenBank/DDBJ whole genome shotgun (WGS) entry which is preliminary data.</text>
</comment>
<dbReference type="GO" id="GO:0061630">
    <property type="term" value="F:ubiquitin protein ligase activity"/>
    <property type="evidence" value="ECO:0007669"/>
    <property type="project" value="TreeGrafter"/>
</dbReference>
<organism evidence="7 8">
    <name type="scientific">Acorus calamus</name>
    <name type="common">Sweet flag</name>
    <dbReference type="NCBI Taxonomy" id="4465"/>
    <lineage>
        <taxon>Eukaryota</taxon>
        <taxon>Viridiplantae</taxon>
        <taxon>Streptophyta</taxon>
        <taxon>Embryophyta</taxon>
        <taxon>Tracheophyta</taxon>
        <taxon>Spermatophyta</taxon>
        <taxon>Magnoliopsida</taxon>
        <taxon>Liliopsida</taxon>
        <taxon>Acoraceae</taxon>
        <taxon>Acorus</taxon>
    </lineage>
</organism>
<keyword evidence="1" id="KW-0479">Metal-binding</keyword>
<keyword evidence="3" id="KW-0862">Zinc</keyword>
<dbReference type="InterPro" id="IPR001841">
    <property type="entry name" value="Znf_RING"/>
</dbReference>
<evidence type="ECO:0000313" key="7">
    <source>
        <dbReference type="EMBL" id="KAK1303877.1"/>
    </source>
</evidence>
<sequence>MATRMPCMHLFHGHCILTWLSYQHTFPLCRFELPTHDYDDDDMRRVDRTARIPPQINKFMAEPTPPPPPPPPPPVQPPSVMLRCRHCDWYCESARHHPDSVACPQCGREDLVDTAIEFSQIIQRLRQQRRIMMDRYLTQTFRDIREAQNMPASKASVAALEEVVVAEEELCPVCKMDMGVGDMAKRMPCKHLFHVKCISDWLEHYGHSCPVCRFGLPTDDKAAIRGRRGPGPDDGGPDVAVA</sequence>
<evidence type="ECO:0000256" key="4">
    <source>
        <dbReference type="PROSITE-ProRule" id="PRU00175"/>
    </source>
</evidence>
<reference evidence="7" key="2">
    <citation type="submission" date="2023-06" db="EMBL/GenBank/DDBJ databases">
        <authorList>
            <person name="Ma L."/>
            <person name="Liu K.-W."/>
            <person name="Li Z."/>
            <person name="Hsiao Y.-Y."/>
            <person name="Qi Y."/>
            <person name="Fu T."/>
            <person name="Tang G."/>
            <person name="Zhang D."/>
            <person name="Sun W.-H."/>
            <person name="Liu D.-K."/>
            <person name="Li Y."/>
            <person name="Chen G.-Z."/>
            <person name="Liu X.-D."/>
            <person name="Liao X.-Y."/>
            <person name="Jiang Y.-T."/>
            <person name="Yu X."/>
            <person name="Hao Y."/>
            <person name="Huang J."/>
            <person name="Zhao X.-W."/>
            <person name="Ke S."/>
            <person name="Chen Y.-Y."/>
            <person name="Wu W.-L."/>
            <person name="Hsu J.-L."/>
            <person name="Lin Y.-F."/>
            <person name="Huang M.-D."/>
            <person name="Li C.-Y."/>
            <person name="Huang L."/>
            <person name="Wang Z.-W."/>
            <person name="Zhao X."/>
            <person name="Zhong W.-Y."/>
            <person name="Peng D.-H."/>
            <person name="Ahmad S."/>
            <person name="Lan S."/>
            <person name="Zhang J.-S."/>
            <person name="Tsai W.-C."/>
            <person name="Van De Peer Y."/>
            <person name="Liu Z.-J."/>
        </authorList>
    </citation>
    <scope>NUCLEOTIDE SEQUENCE</scope>
    <source>
        <strain evidence="7">CP</strain>
        <tissue evidence="7">Leaves</tissue>
    </source>
</reference>
<reference evidence="7" key="1">
    <citation type="journal article" date="2023" name="Nat. Commun.">
        <title>Diploid and tetraploid genomes of Acorus and the evolution of monocots.</title>
        <authorList>
            <person name="Ma L."/>
            <person name="Liu K.W."/>
            <person name="Li Z."/>
            <person name="Hsiao Y.Y."/>
            <person name="Qi Y."/>
            <person name="Fu T."/>
            <person name="Tang G.D."/>
            <person name="Zhang D."/>
            <person name="Sun W.H."/>
            <person name="Liu D.K."/>
            <person name="Li Y."/>
            <person name="Chen G.Z."/>
            <person name="Liu X.D."/>
            <person name="Liao X.Y."/>
            <person name="Jiang Y.T."/>
            <person name="Yu X."/>
            <person name="Hao Y."/>
            <person name="Huang J."/>
            <person name="Zhao X.W."/>
            <person name="Ke S."/>
            <person name="Chen Y.Y."/>
            <person name="Wu W.L."/>
            <person name="Hsu J.L."/>
            <person name="Lin Y.F."/>
            <person name="Huang M.D."/>
            <person name="Li C.Y."/>
            <person name="Huang L."/>
            <person name="Wang Z.W."/>
            <person name="Zhao X."/>
            <person name="Zhong W.Y."/>
            <person name="Peng D.H."/>
            <person name="Ahmad S."/>
            <person name="Lan S."/>
            <person name="Zhang J.S."/>
            <person name="Tsai W.C."/>
            <person name="Van de Peer Y."/>
            <person name="Liu Z.J."/>
        </authorList>
    </citation>
    <scope>NUCLEOTIDE SEQUENCE</scope>
    <source>
        <strain evidence="7">CP</strain>
    </source>
</reference>
<dbReference type="GO" id="GO:0008270">
    <property type="term" value="F:zinc ion binding"/>
    <property type="evidence" value="ECO:0007669"/>
    <property type="project" value="UniProtKB-KW"/>
</dbReference>
<dbReference type="GO" id="GO:0016567">
    <property type="term" value="P:protein ubiquitination"/>
    <property type="evidence" value="ECO:0007669"/>
    <property type="project" value="TreeGrafter"/>
</dbReference>
<dbReference type="SUPFAM" id="SSF57850">
    <property type="entry name" value="RING/U-box"/>
    <property type="match status" value="2"/>
</dbReference>
<evidence type="ECO:0000256" key="3">
    <source>
        <dbReference type="ARBA" id="ARBA00022833"/>
    </source>
</evidence>
<evidence type="ECO:0000256" key="5">
    <source>
        <dbReference type="SAM" id="MobiDB-lite"/>
    </source>
</evidence>
<feature type="region of interest" description="Disordered" evidence="5">
    <location>
        <begin position="223"/>
        <end position="242"/>
    </location>
</feature>
<evidence type="ECO:0000259" key="6">
    <source>
        <dbReference type="PROSITE" id="PS50089"/>
    </source>
</evidence>
<feature type="region of interest" description="Disordered" evidence="5">
    <location>
        <begin position="57"/>
        <end position="77"/>
    </location>
</feature>
<keyword evidence="8" id="KW-1185">Reference proteome</keyword>
<dbReference type="Pfam" id="PF13639">
    <property type="entry name" value="zf-RING_2"/>
    <property type="match status" value="1"/>
</dbReference>